<name>A0A243AB87_BACTU</name>
<dbReference type="InterPro" id="IPR002104">
    <property type="entry name" value="Integrase_catalytic"/>
</dbReference>
<dbReference type="EMBL" id="NFDG01000120">
    <property type="protein sequence ID" value="OTY16196.1"/>
    <property type="molecule type" value="Genomic_DNA"/>
</dbReference>
<organism evidence="3 4">
    <name type="scientific">Bacillus thuringiensis serovar navarrensis</name>
    <dbReference type="NCBI Taxonomy" id="339658"/>
    <lineage>
        <taxon>Bacteria</taxon>
        <taxon>Bacillati</taxon>
        <taxon>Bacillota</taxon>
        <taxon>Bacilli</taxon>
        <taxon>Bacillales</taxon>
        <taxon>Bacillaceae</taxon>
        <taxon>Bacillus</taxon>
        <taxon>Bacillus cereus group</taxon>
    </lineage>
</organism>
<reference evidence="3 4" key="1">
    <citation type="submission" date="2016-10" db="EMBL/GenBank/DDBJ databases">
        <title>Comparative genomics of Bacillus thuringiensis reveals a path to pathogens against multiple invertebrate hosts.</title>
        <authorList>
            <person name="Zheng J."/>
            <person name="Gao Q."/>
            <person name="Liu H."/>
            <person name="Peng D."/>
            <person name="Ruan L."/>
            <person name="Sun M."/>
        </authorList>
    </citation>
    <scope>NUCLEOTIDE SEQUENCE [LARGE SCALE GENOMIC DNA]</scope>
    <source>
        <strain evidence="3">BGSC 4BM1</strain>
    </source>
</reference>
<sequence length="112" mass="13305">MGKLVYRDGFHDTFKAYLKKSGLKNIRFHDLRNTHATLLLIQGVHPKIVSERLGHKDIFITLNRYSHVLPECKRMLLKHLVRDYSNSNVCKYKKCGFSFHEKPHYINNFVKF</sequence>
<dbReference type="GO" id="GO:0015074">
    <property type="term" value="P:DNA integration"/>
    <property type="evidence" value="ECO:0007669"/>
    <property type="project" value="InterPro"/>
</dbReference>
<feature type="domain" description="Tyr recombinase" evidence="2">
    <location>
        <begin position="1"/>
        <end position="78"/>
    </location>
</feature>
<gene>
    <name evidence="3" type="ORF">BK732_18165</name>
</gene>
<dbReference type="SUPFAM" id="SSF56349">
    <property type="entry name" value="DNA breaking-rejoining enzymes"/>
    <property type="match status" value="1"/>
</dbReference>
<dbReference type="PROSITE" id="PS51898">
    <property type="entry name" value="TYR_RECOMBINASE"/>
    <property type="match status" value="1"/>
</dbReference>
<dbReference type="Proteomes" id="UP000194860">
    <property type="component" value="Unassembled WGS sequence"/>
</dbReference>
<dbReference type="Pfam" id="PF00589">
    <property type="entry name" value="Phage_integrase"/>
    <property type="match status" value="1"/>
</dbReference>
<proteinExistence type="predicted"/>
<dbReference type="RefSeq" id="WP_258397574.1">
    <property type="nucleotide sequence ID" value="NZ_NFDG01000120.1"/>
</dbReference>
<accession>A0A243AB87</accession>
<dbReference type="InterPro" id="IPR011010">
    <property type="entry name" value="DNA_brk_join_enz"/>
</dbReference>
<evidence type="ECO:0000256" key="1">
    <source>
        <dbReference type="ARBA" id="ARBA00023172"/>
    </source>
</evidence>
<evidence type="ECO:0000313" key="4">
    <source>
        <dbReference type="Proteomes" id="UP000194860"/>
    </source>
</evidence>
<keyword evidence="1" id="KW-0233">DNA recombination</keyword>
<dbReference type="Gene3D" id="1.10.443.10">
    <property type="entry name" value="Intergrase catalytic core"/>
    <property type="match status" value="1"/>
</dbReference>
<evidence type="ECO:0000313" key="3">
    <source>
        <dbReference type="EMBL" id="OTY16196.1"/>
    </source>
</evidence>
<evidence type="ECO:0000259" key="2">
    <source>
        <dbReference type="PROSITE" id="PS51898"/>
    </source>
</evidence>
<dbReference type="GO" id="GO:0006310">
    <property type="term" value="P:DNA recombination"/>
    <property type="evidence" value="ECO:0007669"/>
    <property type="project" value="UniProtKB-KW"/>
</dbReference>
<dbReference type="GO" id="GO:0003677">
    <property type="term" value="F:DNA binding"/>
    <property type="evidence" value="ECO:0007669"/>
    <property type="project" value="InterPro"/>
</dbReference>
<comment type="caution">
    <text evidence="3">The sequence shown here is derived from an EMBL/GenBank/DDBJ whole genome shotgun (WGS) entry which is preliminary data.</text>
</comment>
<protein>
    <recommendedName>
        <fullName evidence="2">Tyr recombinase domain-containing protein</fullName>
    </recommendedName>
</protein>
<dbReference type="InterPro" id="IPR013762">
    <property type="entry name" value="Integrase-like_cat_sf"/>
</dbReference>
<dbReference type="AlphaFoldDB" id="A0A243AB87"/>